<dbReference type="InterPro" id="IPR001653">
    <property type="entry name" value="DAP_epimerase_DapF"/>
</dbReference>
<protein>
    <submittedName>
        <fullName evidence="3">Diaminopimelate epimerase</fullName>
    </submittedName>
</protein>
<evidence type="ECO:0000256" key="1">
    <source>
        <dbReference type="ARBA" id="ARBA00010219"/>
    </source>
</evidence>
<comment type="caution">
    <text evidence="3">The sequence shown here is derived from an EMBL/GenBank/DDBJ whole genome shotgun (WGS) entry which is preliminary data.</text>
</comment>
<dbReference type="RefSeq" id="WP_321552396.1">
    <property type="nucleotide sequence ID" value="NZ_JAXIVU010000001.1"/>
</dbReference>
<dbReference type="SUPFAM" id="SSF54506">
    <property type="entry name" value="Diaminopimelate epimerase-like"/>
    <property type="match status" value="2"/>
</dbReference>
<keyword evidence="2" id="KW-0413">Isomerase</keyword>
<gene>
    <name evidence="3" type="ORF">TOI97_01750</name>
</gene>
<evidence type="ECO:0000313" key="4">
    <source>
        <dbReference type="Proteomes" id="UP001294570"/>
    </source>
</evidence>
<dbReference type="Proteomes" id="UP001294570">
    <property type="component" value="Unassembled WGS sequence"/>
</dbReference>
<sequence length="277" mass="30773">MLLRFSKMHGLGNDLMVLDLISQHAYIQPQKMREWSDRRFGVGFRRLALIEVPRHPDVDFGCRMFDQDGVEVDCLASDLCLVVRLVADKRLISKAQMRVEVRGVVLDVQLHVDGSVTVPLATPKLEAEVTTLPASFTQLHQGSGWLLEIALLILLQASRHAVLRVADLARVPMAQLAGLLEQQAKFAVGDLVSVVQVQNHGQLNVRTWQLGRGELDSYHEGLSGIAVASVTQGWTDECLQVGFAKGSANAVLEWRNKDQHVYFTGASTRVYEGQIRL</sequence>
<dbReference type="PANTHER" id="PTHR31689:SF0">
    <property type="entry name" value="DIAMINOPIMELATE EPIMERASE"/>
    <property type="match status" value="1"/>
</dbReference>
<proteinExistence type="inferred from homology"/>
<dbReference type="EMBL" id="JAXIVU010000001">
    <property type="protein sequence ID" value="MDY7218309.1"/>
    <property type="molecule type" value="Genomic_DNA"/>
</dbReference>
<evidence type="ECO:0000256" key="2">
    <source>
        <dbReference type="ARBA" id="ARBA00023235"/>
    </source>
</evidence>
<comment type="similarity">
    <text evidence="1">Belongs to the diaminopimelate epimerase family.</text>
</comment>
<keyword evidence="4" id="KW-1185">Reference proteome</keyword>
<dbReference type="PANTHER" id="PTHR31689">
    <property type="entry name" value="DIAMINOPIMELATE EPIMERASE, CHLOROPLASTIC"/>
    <property type="match status" value="1"/>
</dbReference>
<name>A0ABU5GN84_9GAMM</name>
<reference evidence="3 4" key="1">
    <citation type="submission" date="2023-12" db="EMBL/GenBank/DDBJ databases">
        <title>Denitrificimonas halotolerans sp. nov.,a novel species isolated from landfill leachate.</title>
        <authorList>
            <person name="Wang S."/>
        </authorList>
    </citation>
    <scope>NUCLEOTIDE SEQUENCE [LARGE SCALE GENOMIC DNA]</scope>
    <source>
        <strain evidence="3 4">JX-1</strain>
    </source>
</reference>
<dbReference type="Gene3D" id="3.10.310.10">
    <property type="entry name" value="Diaminopimelate Epimerase, Chain A, domain 1"/>
    <property type="match status" value="2"/>
</dbReference>
<accession>A0ABU5GN84</accession>
<evidence type="ECO:0000313" key="3">
    <source>
        <dbReference type="EMBL" id="MDY7218309.1"/>
    </source>
</evidence>
<organism evidence="3 4">
    <name type="scientific">Denitrificimonas halotolerans</name>
    <dbReference type="NCBI Taxonomy" id="3098930"/>
    <lineage>
        <taxon>Bacteria</taxon>
        <taxon>Pseudomonadati</taxon>
        <taxon>Pseudomonadota</taxon>
        <taxon>Gammaproteobacteria</taxon>
        <taxon>Pseudomonadales</taxon>
        <taxon>Pseudomonadaceae</taxon>
        <taxon>Denitrificimonas</taxon>
    </lineage>
</organism>